<dbReference type="Gene3D" id="3.40.50.300">
    <property type="entry name" value="P-loop containing nucleotide triphosphate hydrolases"/>
    <property type="match status" value="2"/>
</dbReference>
<dbReference type="SMART" id="SM00487">
    <property type="entry name" value="DEXDc"/>
    <property type="match status" value="1"/>
</dbReference>
<dbReference type="PROSITE" id="PS51194">
    <property type="entry name" value="HELICASE_CTER"/>
    <property type="match status" value="1"/>
</dbReference>
<dbReference type="CDD" id="cd17923">
    <property type="entry name" value="DEXHc_Hrq1-like"/>
    <property type="match status" value="1"/>
</dbReference>
<dbReference type="Pfam" id="PF00270">
    <property type="entry name" value="DEAD"/>
    <property type="match status" value="1"/>
</dbReference>
<dbReference type="InterPro" id="IPR014001">
    <property type="entry name" value="Helicase_ATP-bd"/>
</dbReference>
<feature type="domain" description="Helicase ATP-binding" evidence="3">
    <location>
        <begin position="441"/>
        <end position="622"/>
    </location>
</feature>
<evidence type="ECO:0000313" key="6">
    <source>
        <dbReference type="Proteomes" id="UP001415857"/>
    </source>
</evidence>
<dbReference type="SUPFAM" id="SSF52540">
    <property type="entry name" value="P-loop containing nucleoside triphosphate hydrolases"/>
    <property type="match status" value="1"/>
</dbReference>
<evidence type="ECO:0000259" key="3">
    <source>
        <dbReference type="PROSITE" id="PS51192"/>
    </source>
</evidence>
<comment type="caution">
    <text evidence="5">The sequence shown here is derived from an EMBL/GenBank/DDBJ whole genome shotgun (WGS) entry which is preliminary data.</text>
</comment>
<dbReference type="InterPro" id="IPR011545">
    <property type="entry name" value="DEAD/DEAH_box_helicase_dom"/>
</dbReference>
<evidence type="ECO:0000256" key="1">
    <source>
        <dbReference type="ARBA" id="ARBA00022741"/>
    </source>
</evidence>
<dbReference type="PANTHER" id="PTHR47957">
    <property type="entry name" value="ATP-DEPENDENT HELICASE HRQ1"/>
    <property type="match status" value="1"/>
</dbReference>
<evidence type="ECO:0000313" key="5">
    <source>
        <dbReference type="EMBL" id="KAK9278454.1"/>
    </source>
</evidence>
<protein>
    <submittedName>
        <fullName evidence="5">Uncharacterized protein</fullName>
    </submittedName>
</protein>
<dbReference type="GO" id="GO:0003676">
    <property type="term" value="F:nucleic acid binding"/>
    <property type="evidence" value="ECO:0007669"/>
    <property type="project" value="InterPro"/>
</dbReference>
<dbReference type="InterPro" id="IPR018973">
    <property type="entry name" value="MZB"/>
</dbReference>
<dbReference type="GO" id="GO:0006289">
    <property type="term" value="P:nucleotide-excision repair"/>
    <property type="evidence" value="ECO:0007669"/>
    <property type="project" value="TreeGrafter"/>
</dbReference>
<dbReference type="GO" id="GO:0005524">
    <property type="term" value="F:ATP binding"/>
    <property type="evidence" value="ECO:0007669"/>
    <property type="project" value="UniProtKB-KW"/>
</dbReference>
<gene>
    <name evidence="5" type="ORF">L1049_028019</name>
</gene>
<dbReference type="AlphaFoldDB" id="A0AAP0WSX5"/>
<dbReference type="InterPro" id="IPR055227">
    <property type="entry name" value="HRQ1_WHD"/>
</dbReference>
<keyword evidence="1" id="KW-0547">Nucleotide-binding</keyword>
<dbReference type="InterPro" id="IPR001650">
    <property type="entry name" value="Helicase_C-like"/>
</dbReference>
<reference evidence="5 6" key="1">
    <citation type="journal article" date="2024" name="Plant J.">
        <title>Genome sequences and population genomics reveal climatic adaptation and genomic divergence between two closely related sweetgum species.</title>
        <authorList>
            <person name="Xu W.Q."/>
            <person name="Ren C.Q."/>
            <person name="Zhang X.Y."/>
            <person name="Comes H.P."/>
            <person name="Liu X.H."/>
            <person name="Li Y.G."/>
            <person name="Kettle C.J."/>
            <person name="Jalonen R."/>
            <person name="Gaisberger H."/>
            <person name="Ma Y.Z."/>
            <person name="Qiu Y.X."/>
        </authorList>
    </citation>
    <scope>NUCLEOTIDE SEQUENCE [LARGE SCALE GENOMIC DNA]</scope>
    <source>
        <strain evidence="5">Hangzhou</strain>
    </source>
</reference>
<dbReference type="GO" id="GO:0036297">
    <property type="term" value="P:interstrand cross-link repair"/>
    <property type="evidence" value="ECO:0007669"/>
    <property type="project" value="TreeGrafter"/>
</dbReference>
<dbReference type="Pfam" id="PF09369">
    <property type="entry name" value="MZB"/>
    <property type="match status" value="1"/>
</dbReference>
<dbReference type="Pfam" id="PF22982">
    <property type="entry name" value="WHD_HRQ1"/>
    <property type="match status" value="1"/>
</dbReference>
<proteinExistence type="predicted"/>
<keyword evidence="2" id="KW-0067">ATP-binding</keyword>
<dbReference type="GO" id="GO:0005634">
    <property type="term" value="C:nucleus"/>
    <property type="evidence" value="ECO:0007669"/>
    <property type="project" value="TreeGrafter"/>
</dbReference>
<dbReference type="PANTHER" id="PTHR47957:SF3">
    <property type="entry name" value="ATP-DEPENDENT HELICASE HRQ1"/>
    <property type="match status" value="1"/>
</dbReference>
<dbReference type="GO" id="GO:0043138">
    <property type="term" value="F:3'-5' DNA helicase activity"/>
    <property type="evidence" value="ECO:0007669"/>
    <property type="project" value="TreeGrafter"/>
</dbReference>
<dbReference type="InterPro" id="IPR027417">
    <property type="entry name" value="P-loop_NTPase"/>
</dbReference>
<dbReference type="Proteomes" id="UP001415857">
    <property type="component" value="Unassembled WGS sequence"/>
</dbReference>
<evidence type="ECO:0000259" key="4">
    <source>
        <dbReference type="PROSITE" id="PS51194"/>
    </source>
</evidence>
<organism evidence="5 6">
    <name type="scientific">Liquidambar formosana</name>
    <name type="common">Formosan gum</name>
    <dbReference type="NCBI Taxonomy" id="63359"/>
    <lineage>
        <taxon>Eukaryota</taxon>
        <taxon>Viridiplantae</taxon>
        <taxon>Streptophyta</taxon>
        <taxon>Embryophyta</taxon>
        <taxon>Tracheophyta</taxon>
        <taxon>Spermatophyta</taxon>
        <taxon>Magnoliopsida</taxon>
        <taxon>eudicotyledons</taxon>
        <taxon>Gunneridae</taxon>
        <taxon>Pentapetalae</taxon>
        <taxon>Saxifragales</taxon>
        <taxon>Altingiaceae</taxon>
        <taxon>Liquidambar</taxon>
    </lineage>
</organism>
<dbReference type="PROSITE" id="PS51192">
    <property type="entry name" value="HELICASE_ATP_BIND_1"/>
    <property type="match status" value="1"/>
</dbReference>
<dbReference type="FunFam" id="3.40.50.300:FF:001137">
    <property type="entry name" value="DEAD/DEAH box helicase"/>
    <property type="match status" value="1"/>
</dbReference>
<feature type="domain" description="Helicase C-terminal" evidence="4">
    <location>
        <begin position="682"/>
        <end position="831"/>
    </location>
</feature>
<name>A0AAP0WSX5_LIQFO</name>
<dbReference type="Pfam" id="PF00271">
    <property type="entry name" value="Helicase_C"/>
    <property type="match status" value="1"/>
</dbReference>
<evidence type="ECO:0000256" key="2">
    <source>
        <dbReference type="ARBA" id="ARBA00022840"/>
    </source>
</evidence>
<dbReference type="EMBL" id="JBBPBK010000009">
    <property type="protein sequence ID" value="KAK9278454.1"/>
    <property type="molecule type" value="Genomic_DNA"/>
</dbReference>
<dbReference type="CDD" id="cd18797">
    <property type="entry name" value="SF2_C_Hrq"/>
    <property type="match status" value="1"/>
</dbReference>
<accession>A0AAP0WSX5</accession>
<keyword evidence="6" id="KW-1185">Reference proteome</keyword>
<sequence length="1190" mass="133349">MGAKLSLQSRISSHSIKSGEFVVLVPFTKKDRLQTQQSHQCETPSTLPDHSFASNFADLAWSDMMQDLSSLRDIANNETKTDFTSDSINFGDRTEMNAEKSVTCSSKAKRRSVDGHKQEGLSDDLILSILQCPSKDFLDEQNCERLTRVLEAVICLSDAHSGECMLLKEANLRNSGVGLCRDDSSSCLCPPCLKIMTKSFSFLNICSAFLQLQCEEITLAYLKEALNQLEKFGLRVGIEDLEHLSVLCPKVVRFANNQMEGSKLGDALFVINSSTEQRHQVDNNLRSAQKRVSVLKIISTMKKREISFKTNLWGSVKLLMWKNGNEMAMFFSLEDLLTSVKEGGAIASKNEAKRPRRSWSETSNSHSFQIRCHETNPFLPEEMVEHLRKGFGSRGQMVHVEEIAARKATYVEIPNQLSETTKSALKCLGIDRLYSHQGQSIQASLAGKNVVVATMTSSGKSLCYNLPVLEVLSQNSLSCALYLFPTKALAQDQLRALLSMTKGFDASLYMGVYDGDTSLEDRIWLRDNARLLITNPDMLHMSILPFHGQFRRILMDLRFVVIDEAHSYKGAFGCHTALILRRLRRLCSHVYGSDPSFVFCTATSANPQEHAMELAKLQTLELIQNDGSPSSQKFFILWNPPLCLRTMPKKTQSSMNSSKFADKNVIVRRSSPIMEVSCLFAEMVQHGLRCIAFCKTRKLCELVLCYTREILQETAPHLVDCICAYRAGYIAEDRRRIESDFFGGKLCGIAATNALELGIDVGHIDVTLHLGFPGSIASLWQQAGRSGRREKPSLAVYVAFEGPLDQYFMKFPQKLFRSPIECCHVDAQNQQVLEQHLACAALEHPLSLLYDEKYFGSSLSKAITSLQNRGYLASDPSRDSSARIWSYIGHEKVPSHAISIRAIETEKYKVIDKQRNEILEEIEESKAFFQVYEGAVYMNQGKTYLVKDLDISSKIALCQVADLKYYTKTRDYTDIHVISGDIAYPARVSENKFAKTTAQTHNCKVTTTWFGFRRIWRGSNQVFDTVELSLPTYSYESQAVWIRVPQSIKTAVEIQKISFRAGLHAASHALLNVVPLYVICNSSDLAPECANPHDTRYFPERILLYDQHPGGTGFSAQVQPFFTELLACALELLTSCSCSGDTGCPNCIQSLACHEYNEVLHKDAAIIIIKGVLDAEKLYFEGLPNSSKAS</sequence>
<dbReference type="SMART" id="SM00490">
    <property type="entry name" value="HELICc"/>
    <property type="match status" value="1"/>
</dbReference>